<evidence type="ECO:0000259" key="6">
    <source>
        <dbReference type="SMART" id="SM00316"/>
    </source>
</evidence>
<dbReference type="SMART" id="SM00316">
    <property type="entry name" value="S1"/>
    <property type="match status" value="1"/>
</dbReference>
<keyword evidence="3" id="KW-0378">Hydrolase</keyword>
<dbReference type="GO" id="GO:0004540">
    <property type="term" value="F:RNA nuclease activity"/>
    <property type="evidence" value="ECO:0007669"/>
    <property type="project" value="InterPro"/>
</dbReference>
<dbReference type="PANTHER" id="PTHR30001:SF0">
    <property type="entry name" value="RIBONUCLEASE G"/>
    <property type="match status" value="1"/>
</dbReference>
<dbReference type="AlphaFoldDB" id="A0A915YI20"/>
<proteinExistence type="predicted"/>
<accession>A0A915YI20</accession>
<protein>
    <submittedName>
        <fullName evidence="7">Rne/Rng family ribonuclease</fullName>
    </submittedName>
</protein>
<evidence type="ECO:0000256" key="3">
    <source>
        <dbReference type="ARBA" id="ARBA00022801"/>
    </source>
</evidence>
<keyword evidence="2" id="KW-0479">Metal-binding</keyword>
<evidence type="ECO:0000256" key="4">
    <source>
        <dbReference type="ARBA" id="ARBA00022842"/>
    </source>
</evidence>
<evidence type="ECO:0000256" key="5">
    <source>
        <dbReference type="ARBA" id="ARBA00022884"/>
    </source>
</evidence>
<name>A0A915YI20_9BACT</name>
<evidence type="ECO:0000313" key="8">
    <source>
        <dbReference type="Proteomes" id="UP001060919"/>
    </source>
</evidence>
<dbReference type="SUPFAM" id="SSF50249">
    <property type="entry name" value="Nucleic acid-binding proteins"/>
    <property type="match status" value="1"/>
</dbReference>
<dbReference type="GO" id="GO:0046872">
    <property type="term" value="F:metal ion binding"/>
    <property type="evidence" value="ECO:0007669"/>
    <property type="project" value="UniProtKB-KW"/>
</dbReference>
<feature type="domain" description="S1 motif" evidence="6">
    <location>
        <begin position="37"/>
        <end position="142"/>
    </location>
</feature>
<dbReference type="InterPro" id="IPR003029">
    <property type="entry name" value="S1_domain"/>
</dbReference>
<dbReference type="InterPro" id="IPR019307">
    <property type="entry name" value="RNA-bd_AU-1/RNase_E/G"/>
</dbReference>
<dbReference type="RefSeq" id="WP_264788840.1">
    <property type="nucleotide sequence ID" value="NZ_AP026867.1"/>
</dbReference>
<evidence type="ECO:0000313" key="7">
    <source>
        <dbReference type="EMBL" id="BDS13577.1"/>
    </source>
</evidence>
<keyword evidence="4" id="KW-0460">Magnesium</keyword>
<dbReference type="GO" id="GO:0006364">
    <property type="term" value="P:rRNA processing"/>
    <property type="evidence" value="ECO:0007669"/>
    <property type="project" value="TreeGrafter"/>
</dbReference>
<dbReference type="EMBL" id="AP026867">
    <property type="protein sequence ID" value="BDS13577.1"/>
    <property type="molecule type" value="Genomic_DNA"/>
</dbReference>
<comment type="cofactor">
    <cofactor evidence="1">
        <name>Mg(2+)</name>
        <dbReference type="ChEBI" id="CHEBI:18420"/>
    </cofactor>
</comment>
<dbReference type="PANTHER" id="PTHR30001">
    <property type="entry name" value="RIBONUCLEASE"/>
    <property type="match status" value="1"/>
</dbReference>
<keyword evidence="5" id="KW-0694">RNA-binding</keyword>
<gene>
    <name evidence="7" type="ORF">AsAng_0043160</name>
</gene>
<dbReference type="Gene3D" id="2.40.50.140">
    <property type="entry name" value="Nucleic acid-binding proteins"/>
    <property type="match status" value="1"/>
</dbReference>
<dbReference type="Gene3D" id="3.40.1260.20">
    <property type="entry name" value="Ribonuclease E, catalytic domain"/>
    <property type="match status" value="1"/>
</dbReference>
<dbReference type="InterPro" id="IPR004659">
    <property type="entry name" value="RNase_E/G"/>
</dbReference>
<dbReference type="InterPro" id="IPR012340">
    <property type="entry name" value="NA-bd_OB-fold"/>
</dbReference>
<reference evidence="7" key="1">
    <citation type="submission" date="2022-09" db="EMBL/GenBank/DDBJ databases">
        <title>Aureispira anguillicida sp. nov., isolated from Leptocephalus of Japanese eel Anguilla japonica.</title>
        <authorList>
            <person name="Yuasa K."/>
            <person name="Mekata T."/>
            <person name="Ikunari K."/>
        </authorList>
    </citation>
    <scope>NUCLEOTIDE SEQUENCE</scope>
    <source>
        <strain evidence="7">EL160426</strain>
    </source>
</reference>
<dbReference type="CDD" id="cd04453">
    <property type="entry name" value="S1_RNase_E"/>
    <property type="match status" value="1"/>
</dbReference>
<dbReference type="Pfam" id="PF10150">
    <property type="entry name" value="RNase_E_G"/>
    <property type="match status" value="1"/>
</dbReference>
<evidence type="ECO:0000256" key="1">
    <source>
        <dbReference type="ARBA" id="ARBA00001946"/>
    </source>
</evidence>
<dbReference type="KEGG" id="aup:AsAng_0043160"/>
<sequence>MEKELIINSNQKEIQLALVENGKLVELHNQSLKNNLIVGDIYLGRVTKLLPGLNAAFVNIGHSKKDAFLHYTDLGPKLKSLVKFTNGAIDGSLPTHLLKGFKIDSDISKKGKINQVLTKGQNVLVQVLKEPISTKGPRLCCEITIAGRYVVLTPFTNVIAVSKKVTSDEERERLRRLMESIRPKNFGFIVRTAAEGKRVAELHDDITELVNKWEKIYKELHQATAPIKCLSELNKTKSLIRDFWNESFSRVIVNDKKVQEEVISEIKKVAPKKTDIVRYYSGARPIFDQFGITKQIKSSFGKTATMNSGAYLVIESTEAMHVIDVNSGHKMVSNDQEENALRVNLESAAEIARQLRLRDIGGIIIIDFIDVRKNENKVKLFHSMKQFMDGDNAKHTILPLSKFGLMQITRERVRPAITISTAELCPVCDGTGKINPSILLLDDIKRDLEFIIRSQSPNKLSIHVHPFINAYLRKGFWSVLMQWRREFKKWIKVEVDNNYHMMKYCFFDENEDEIRLN</sequence>
<dbReference type="GO" id="GO:0005737">
    <property type="term" value="C:cytoplasm"/>
    <property type="evidence" value="ECO:0007669"/>
    <property type="project" value="TreeGrafter"/>
</dbReference>
<evidence type="ECO:0000256" key="2">
    <source>
        <dbReference type="ARBA" id="ARBA00022723"/>
    </source>
</evidence>
<keyword evidence="8" id="KW-1185">Reference proteome</keyword>
<organism evidence="7 8">
    <name type="scientific">Aureispira anguillae</name>
    <dbReference type="NCBI Taxonomy" id="2864201"/>
    <lineage>
        <taxon>Bacteria</taxon>
        <taxon>Pseudomonadati</taxon>
        <taxon>Bacteroidota</taxon>
        <taxon>Saprospiria</taxon>
        <taxon>Saprospirales</taxon>
        <taxon>Saprospiraceae</taxon>
        <taxon>Aureispira</taxon>
    </lineage>
</organism>
<dbReference type="Proteomes" id="UP001060919">
    <property type="component" value="Chromosome"/>
</dbReference>
<dbReference type="NCBIfam" id="TIGR00757">
    <property type="entry name" value="RNaseEG"/>
    <property type="match status" value="1"/>
</dbReference>
<dbReference type="GO" id="GO:0016787">
    <property type="term" value="F:hydrolase activity"/>
    <property type="evidence" value="ECO:0007669"/>
    <property type="project" value="UniProtKB-KW"/>
</dbReference>
<dbReference type="GO" id="GO:0003723">
    <property type="term" value="F:RNA binding"/>
    <property type="evidence" value="ECO:0007669"/>
    <property type="project" value="UniProtKB-KW"/>
</dbReference>